<dbReference type="EMBL" id="CAADFN010000022">
    <property type="protein sequence ID" value="VFK16228.1"/>
    <property type="molecule type" value="Genomic_DNA"/>
</dbReference>
<evidence type="ECO:0000259" key="2">
    <source>
        <dbReference type="PROSITE" id="PS50994"/>
    </source>
</evidence>
<accession>A0A450WGW0</accession>
<dbReference type="GO" id="GO:0015074">
    <property type="term" value="P:DNA integration"/>
    <property type="evidence" value="ECO:0007669"/>
    <property type="project" value="InterPro"/>
</dbReference>
<feature type="region of interest" description="Disordered" evidence="1">
    <location>
        <begin position="489"/>
        <end position="519"/>
    </location>
</feature>
<dbReference type="PANTHER" id="PTHR35004">
    <property type="entry name" value="TRANSPOSASE RV3428C-RELATED"/>
    <property type="match status" value="1"/>
</dbReference>
<evidence type="ECO:0000256" key="1">
    <source>
        <dbReference type="SAM" id="MobiDB-lite"/>
    </source>
</evidence>
<organism evidence="3">
    <name type="scientific">Candidatus Kentrum sp. LFY</name>
    <dbReference type="NCBI Taxonomy" id="2126342"/>
    <lineage>
        <taxon>Bacteria</taxon>
        <taxon>Pseudomonadati</taxon>
        <taxon>Pseudomonadota</taxon>
        <taxon>Gammaproteobacteria</taxon>
        <taxon>Candidatus Kentrum</taxon>
    </lineage>
</organism>
<gene>
    <name evidence="3" type="ORF">BECKLFY1418C_GA0070996_10226</name>
</gene>
<evidence type="ECO:0000313" key="3">
    <source>
        <dbReference type="EMBL" id="VFK16228.1"/>
    </source>
</evidence>
<dbReference type="Gene3D" id="3.30.420.10">
    <property type="entry name" value="Ribonuclease H-like superfamily/Ribonuclease H"/>
    <property type="match status" value="1"/>
</dbReference>
<dbReference type="InterPro" id="IPR012337">
    <property type="entry name" value="RNaseH-like_sf"/>
</dbReference>
<feature type="domain" description="Integrase catalytic" evidence="2">
    <location>
        <begin position="150"/>
        <end position="348"/>
    </location>
</feature>
<sequence>MSPALTERLVTIAQAAREIPHGGRTAFYETESRKIGISRQTLLRKLKEVTMRPKRKRRTDAGVHCLSREEALVIASLIAEARRKNPKRMLSLVDAIAMARKNDLIGGVRFDRDTGEIFGDLSDSAIARSLHHYGLHKKQLGVPDPVTRLRSEGPNHVWQLDASVCTLHYLENGLKGTDPAVHYKNKPQNLARIARNRVIRYAITDHASGWIYVEYVLGAESGENLLTVFIHAMQPRHHKNRHDVLHGVPRILMMDKGAANTAVATKNLCHALGVRVIPHEKGNPRANGQVEGAQNIIETKFEMGLRFQEVKDLDELNELARRWRAGFGARAIHGRHGLTRNAAWSRIASSALILAPPETECRALAVSHPESRRVQEDLTVSFRGELYDVSTVPDVRVGERLFVARNVFRKDAAHVVLIGEDGREVYHVVERVGKGELGYPSNAAMIGEEYRRHEESPAQKARKEIERCVTEEEKEADVERARKEKRLPFGGKVDPMAHLSTKGLPTPLPRTGTAHSSKTPEVVMPRLSHMDMAIRFREILGDDWTSERYLWLQKRFPDGVREDRFDAIVQEIRGGAKRARERPNLKVVG</sequence>
<dbReference type="InterPro" id="IPR036397">
    <property type="entry name" value="RNaseH_sf"/>
</dbReference>
<dbReference type="PANTHER" id="PTHR35004:SF7">
    <property type="entry name" value="INTEGRASE PROTEIN"/>
    <property type="match status" value="1"/>
</dbReference>
<dbReference type="AlphaFoldDB" id="A0A450WGW0"/>
<dbReference type="InterPro" id="IPR001584">
    <property type="entry name" value="Integrase_cat-core"/>
</dbReference>
<proteinExistence type="predicted"/>
<dbReference type="SUPFAM" id="SSF53098">
    <property type="entry name" value="Ribonuclease H-like"/>
    <property type="match status" value="1"/>
</dbReference>
<dbReference type="PROSITE" id="PS50994">
    <property type="entry name" value="INTEGRASE"/>
    <property type="match status" value="1"/>
</dbReference>
<name>A0A450WGW0_9GAMM</name>
<reference evidence="3" key="1">
    <citation type="submission" date="2019-02" db="EMBL/GenBank/DDBJ databases">
        <authorList>
            <person name="Gruber-Vodicka R. H."/>
            <person name="Seah K. B. B."/>
        </authorList>
    </citation>
    <scope>NUCLEOTIDE SEQUENCE</scope>
    <source>
        <strain evidence="3">BECK_BY7</strain>
    </source>
</reference>
<dbReference type="GO" id="GO:0003676">
    <property type="term" value="F:nucleic acid binding"/>
    <property type="evidence" value="ECO:0007669"/>
    <property type="project" value="InterPro"/>
</dbReference>
<protein>
    <submittedName>
        <fullName evidence="3">Integrase core domain-containing protein</fullName>
    </submittedName>
</protein>